<dbReference type="InterPro" id="IPR001623">
    <property type="entry name" value="DnaJ_domain"/>
</dbReference>
<dbReference type="SUPFAM" id="SSF49493">
    <property type="entry name" value="HSP40/DnaJ peptide-binding domain"/>
    <property type="match status" value="2"/>
</dbReference>
<protein>
    <recommendedName>
        <fullName evidence="1">J domain-containing protein</fullName>
    </recommendedName>
</protein>
<dbReference type="CDD" id="cd06257">
    <property type="entry name" value="DnaJ"/>
    <property type="match status" value="1"/>
</dbReference>
<dbReference type="GO" id="GO:0006457">
    <property type="term" value="P:protein folding"/>
    <property type="evidence" value="ECO:0007669"/>
    <property type="project" value="InterPro"/>
</dbReference>
<evidence type="ECO:0000259" key="1">
    <source>
        <dbReference type="PROSITE" id="PS50076"/>
    </source>
</evidence>
<dbReference type="AlphaFoldDB" id="A0A6C0DWW7"/>
<dbReference type="Gene3D" id="1.10.287.110">
    <property type="entry name" value="DnaJ domain"/>
    <property type="match status" value="1"/>
</dbReference>
<name>A0A6C0DWW7_9ZZZZ</name>
<dbReference type="SUPFAM" id="SSF46565">
    <property type="entry name" value="Chaperone J-domain"/>
    <property type="match status" value="1"/>
</dbReference>
<dbReference type="EMBL" id="MN739683">
    <property type="protein sequence ID" value="QHT20813.1"/>
    <property type="molecule type" value="Genomic_DNA"/>
</dbReference>
<sequence length="281" mass="32192">MNDYEQYFTVLNLSNNATLQDIKKAYRTLSIKYHPDKNNNISPELFNKVNDAYIKLTTNFNIIQGYLHSHDTQLKQSMTIQKSNIYDPPLANFNPFSVNYNSHNNIEDITICLNITYSEAYNGASKPVIVERKLFTNNVISHETETLYVSISKGVDANEMIILNNKGNIYINGGTTSYSNIKIIIVLIKHECFERSGLDIIYLKTISLKDALVGFSFTITHINNKHYKIISNEIIDFNYVKIVNNLGFIRDSYTGNLIIKFSIYFPKTISQDNKALLQSLL</sequence>
<feature type="domain" description="J" evidence="1">
    <location>
        <begin position="6"/>
        <end position="61"/>
    </location>
</feature>
<evidence type="ECO:0000313" key="2">
    <source>
        <dbReference type="EMBL" id="QHT20813.1"/>
    </source>
</evidence>
<dbReference type="Pfam" id="PF01556">
    <property type="entry name" value="DnaJ_C"/>
    <property type="match status" value="1"/>
</dbReference>
<organism evidence="2">
    <name type="scientific">viral metagenome</name>
    <dbReference type="NCBI Taxonomy" id="1070528"/>
    <lineage>
        <taxon>unclassified sequences</taxon>
        <taxon>metagenomes</taxon>
        <taxon>organismal metagenomes</taxon>
    </lineage>
</organism>
<dbReference type="CDD" id="cd10747">
    <property type="entry name" value="DnaJ_C"/>
    <property type="match status" value="1"/>
</dbReference>
<proteinExistence type="predicted"/>
<dbReference type="PRINTS" id="PR00625">
    <property type="entry name" value="JDOMAIN"/>
</dbReference>
<reference evidence="2" key="1">
    <citation type="journal article" date="2020" name="Nature">
        <title>Giant virus diversity and host interactions through global metagenomics.</title>
        <authorList>
            <person name="Schulz F."/>
            <person name="Roux S."/>
            <person name="Paez-Espino D."/>
            <person name="Jungbluth S."/>
            <person name="Walsh D.A."/>
            <person name="Denef V.J."/>
            <person name="McMahon K.D."/>
            <person name="Konstantinidis K.T."/>
            <person name="Eloe-Fadrosh E.A."/>
            <person name="Kyrpides N.C."/>
            <person name="Woyke T."/>
        </authorList>
    </citation>
    <scope>NUCLEOTIDE SEQUENCE</scope>
    <source>
        <strain evidence="2">GVMAG-M-3300023174-75</strain>
    </source>
</reference>
<dbReference type="InterPro" id="IPR002939">
    <property type="entry name" value="DnaJ_C"/>
</dbReference>
<dbReference type="InterPro" id="IPR036869">
    <property type="entry name" value="J_dom_sf"/>
</dbReference>
<dbReference type="Pfam" id="PF00226">
    <property type="entry name" value="DnaJ"/>
    <property type="match status" value="1"/>
</dbReference>
<dbReference type="PROSITE" id="PS50076">
    <property type="entry name" value="DNAJ_2"/>
    <property type="match status" value="1"/>
</dbReference>
<accession>A0A6C0DWW7</accession>
<dbReference type="SMART" id="SM00271">
    <property type="entry name" value="DnaJ"/>
    <property type="match status" value="1"/>
</dbReference>
<dbReference type="PANTHER" id="PTHR43888">
    <property type="entry name" value="DNAJ-LIKE-2, ISOFORM A-RELATED"/>
    <property type="match status" value="1"/>
</dbReference>
<dbReference type="InterPro" id="IPR044713">
    <property type="entry name" value="DNJA1/2-like"/>
</dbReference>
<dbReference type="InterPro" id="IPR008971">
    <property type="entry name" value="HSP40/DnaJ_pept-bd"/>
</dbReference>
<dbReference type="Gene3D" id="2.60.260.20">
    <property type="entry name" value="Urease metallochaperone UreE, N-terminal domain"/>
    <property type="match status" value="2"/>
</dbReference>
<dbReference type="GO" id="GO:0051082">
    <property type="term" value="F:unfolded protein binding"/>
    <property type="evidence" value="ECO:0007669"/>
    <property type="project" value="InterPro"/>
</dbReference>
<dbReference type="GO" id="GO:0030544">
    <property type="term" value="F:Hsp70 protein binding"/>
    <property type="evidence" value="ECO:0007669"/>
    <property type="project" value="InterPro"/>
</dbReference>